<feature type="non-terminal residue" evidence="1">
    <location>
        <position position="1"/>
    </location>
</feature>
<accession>A0A815ZTD1</accession>
<dbReference type="EMBL" id="CAJNOI010007318">
    <property type="protein sequence ID" value="CAF1587469.1"/>
    <property type="molecule type" value="Genomic_DNA"/>
</dbReference>
<dbReference type="EMBL" id="CAJNOM010007751">
    <property type="protein sequence ID" value="CAF1676928.1"/>
    <property type="molecule type" value="Genomic_DNA"/>
</dbReference>
<dbReference type="Proteomes" id="UP000663832">
    <property type="component" value="Unassembled WGS sequence"/>
</dbReference>
<reference evidence="1" key="1">
    <citation type="submission" date="2021-02" db="EMBL/GenBank/DDBJ databases">
        <authorList>
            <person name="Nowell W R."/>
        </authorList>
    </citation>
    <scope>NUCLEOTIDE SEQUENCE</scope>
</reference>
<evidence type="ECO:0000313" key="3">
    <source>
        <dbReference type="Proteomes" id="UP000663832"/>
    </source>
</evidence>
<name>A0A815ZTD1_9BILA</name>
<keyword evidence="3" id="KW-1185">Reference proteome</keyword>
<sequence>MQHTPIIPCSLKEVHTANCGFIALIDAYVTHDLICPMISDRDWIQNNYVNINFYTNHIYLFNGLASTALLLKLLRDPVIMSLSHDTVITSLHTKFLYGHAPIKSLDDALFTPNVALQHTRMVLIPHSLLHIRNNRGVISVINNTRHSKMIPRNTPLGFISSSTTTADIN</sequence>
<comment type="caution">
    <text evidence="1">The sequence shown here is derived from an EMBL/GenBank/DDBJ whole genome shotgun (WGS) entry which is preliminary data.</text>
</comment>
<dbReference type="OrthoDB" id="5978043at2759"/>
<dbReference type="Proteomes" id="UP000663877">
    <property type="component" value="Unassembled WGS sequence"/>
</dbReference>
<gene>
    <name evidence="1" type="ORF">BJG266_LOCUS49304</name>
    <name evidence="2" type="ORF">QVE165_LOCUS66384</name>
</gene>
<evidence type="ECO:0000313" key="2">
    <source>
        <dbReference type="EMBL" id="CAF1676928.1"/>
    </source>
</evidence>
<organism evidence="1 4">
    <name type="scientific">Adineta steineri</name>
    <dbReference type="NCBI Taxonomy" id="433720"/>
    <lineage>
        <taxon>Eukaryota</taxon>
        <taxon>Metazoa</taxon>
        <taxon>Spiralia</taxon>
        <taxon>Gnathifera</taxon>
        <taxon>Rotifera</taxon>
        <taxon>Eurotatoria</taxon>
        <taxon>Bdelloidea</taxon>
        <taxon>Adinetida</taxon>
        <taxon>Adinetidae</taxon>
        <taxon>Adineta</taxon>
    </lineage>
</organism>
<evidence type="ECO:0000313" key="4">
    <source>
        <dbReference type="Proteomes" id="UP000663877"/>
    </source>
</evidence>
<dbReference type="AlphaFoldDB" id="A0A815ZTD1"/>
<proteinExistence type="predicted"/>
<protein>
    <submittedName>
        <fullName evidence="1">Uncharacterized protein</fullName>
    </submittedName>
</protein>
<evidence type="ECO:0000313" key="1">
    <source>
        <dbReference type="EMBL" id="CAF1587469.1"/>
    </source>
</evidence>